<name>A0A5J4TPG2_9EUKA</name>
<keyword evidence="1" id="KW-0732">Signal</keyword>
<accession>A0A5J4TPG2</accession>
<reference evidence="2 3" key="1">
    <citation type="submission" date="2019-03" db="EMBL/GenBank/DDBJ databases">
        <title>Single cell metagenomics reveals metabolic interactions within the superorganism composed of flagellate Streblomastix strix and complex community of Bacteroidetes bacteria on its surface.</title>
        <authorList>
            <person name="Treitli S.C."/>
            <person name="Kolisko M."/>
            <person name="Husnik F."/>
            <person name="Keeling P."/>
            <person name="Hampl V."/>
        </authorList>
    </citation>
    <scope>NUCLEOTIDE SEQUENCE [LARGE SCALE GENOMIC DNA]</scope>
    <source>
        <strain evidence="2">ST1C</strain>
    </source>
</reference>
<dbReference type="AlphaFoldDB" id="A0A5J4TPG2"/>
<sequence length="241" mass="25466">MASLAIFIAFSVLCCGVQAQTDSITSEDILRSSFDNVTDNKSTLQVIANFSVSNQLSYLNLTGNITLLSVNSYTITSQVSTGPMFVLGGIDLNLNLNVNLNDSTGQGLISFSGNQLTINNGSYSGHSYSSYNYLFTVSNTTVTIISGTFKASRILNVSSETLNITGGIFAGIDPKQALKIKSGTASTIGNRASCILNMNNGTLNIMGGTFIGSDIDYVMMTTSDTEIIIGSNNSSNSPTFK</sequence>
<evidence type="ECO:0000313" key="2">
    <source>
        <dbReference type="EMBL" id="KAA6360127.1"/>
    </source>
</evidence>
<evidence type="ECO:0000313" key="3">
    <source>
        <dbReference type="Proteomes" id="UP000324800"/>
    </source>
</evidence>
<evidence type="ECO:0008006" key="4">
    <source>
        <dbReference type="Google" id="ProtNLM"/>
    </source>
</evidence>
<dbReference type="EMBL" id="SNRW01027386">
    <property type="protein sequence ID" value="KAA6360127.1"/>
    <property type="molecule type" value="Genomic_DNA"/>
</dbReference>
<feature type="non-terminal residue" evidence="2">
    <location>
        <position position="241"/>
    </location>
</feature>
<protein>
    <recommendedName>
        <fullName evidence="4">Auto-transporter adhesin head GIN domain-containing protein</fullName>
    </recommendedName>
</protein>
<feature type="chain" id="PRO_5023866175" description="Auto-transporter adhesin head GIN domain-containing protein" evidence="1">
    <location>
        <begin position="20"/>
        <end position="241"/>
    </location>
</feature>
<organism evidence="2 3">
    <name type="scientific">Streblomastix strix</name>
    <dbReference type="NCBI Taxonomy" id="222440"/>
    <lineage>
        <taxon>Eukaryota</taxon>
        <taxon>Metamonada</taxon>
        <taxon>Preaxostyla</taxon>
        <taxon>Oxymonadida</taxon>
        <taxon>Streblomastigidae</taxon>
        <taxon>Streblomastix</taxon>
    </lineage>
</organism>
<proteinExistence type="predicted"/>
<evidence type="ECO:0000256" key="1">
    <source>
        <dbReference type="SAM" id="SignalP"/>
    </source>
</evidence>
<gene>
    <name evidence="2" type="ORF">EZS28_044346</name>
</gene>
<dbReference type="Proteomes" id="UP000324800">
    <property type="component" value="Unassembled WGS sequence"/>
</dbReference>
<feature type="signal peptide" evidence="1">
    <location>
        <begin position="1"/>
        <end position="19"/>
    </location>
</feature>
<comment type="caution">
    <text evidence="2">The sequence shown here is derived from an EMBL/GenBank/DDBJ whole genome shotgun (WGS) entry which is preliminary data.</text>
</comment>